<dbReference type="HOGENOM" id="CLU_3158766_0_0_6"/>
<evidence type="ECO:0000313" key="2">
    <source>
        <dbReference type="Proteomes" id="UP000009080"/>
    </source>
</evidence>
<dbReference type="KEGG" id="ttu:TERTU_0522"/>
<accession>C5BN26</accession>
<keyword evidence="2" id="KW-1185">Reference proteome</keyword>
<proteinExistence type="predicted"/>
<evidence type="ECO:0000313" key="1">
    <source>
        <dbReference type="EMBL" id="ACR12008.1"/>
    </source>
</evidence>
<reference evidence="1 2" key="1">
    <citation type="journal article" date="2009" name="PLoS ONE">
        <title>The complete genome of Teredinibacter turnerae T7901: an intracellular endosymbiont of marine wood-boring bivalves (shipworms).</title>
        <authorList>
            <person name="Yang J.C."/>
            <person name="Madupu R."/>
            <person name="Durkin A.S."/>
            <person name="Ekborg N.A."/>
            <person name="Pedamallu C.S."/>
            <person name="Hostetler J.B."/>
            <person name="Radune D."/>
            <person name="Toms B.S."/>
            <person name="Henrissat B."/>
            <person name="Coutinho P.M."/>
            <person name="Schwarz S."/>
            <person name="Field L."/>
            <person name="Trindade-Silva A.E."/>
            <person name="Soares C.A.G."/>
            <person name="Elshahawi S."/>
            <person name="Hanora A."/>
            <person name="Schmidt E.W."/>
            <person name="Haygood M.G."/>
            <person name="Posfai J."/>
            <person name="Benner J."/>
            <person name="Madinger C."/>
            <person name="Nove J."/>
            <person name="Anton B."/>
            <person name="Chaudhary K."/>
            <person name="Foster J."/>
            <person name="Holman A."/>
            <person name="Kumar S."/>
            <person name="Lessard P.A."/>
            <person name="Luyten Y.A."/>
            <person name="Slatko B."/>
            <person name="Wood N."/>
            <person name="Wu B."/>
            <person name="Teplitski M."/>
            <person name="Mougous J.D."/>
            <person name="Ward N."/>
            <person name="Eisen J.A."/>
            <person name="Badger J.H."/>
            <person name="Distel D.L."/>
        </authorList>
    </citation>
    <scope>NUCLEOTIDE SEQUENCE [LARGE SCALE GENOMIC DNA]</scope>
    <source>
        <strain evidence="2">ATCC 39867 / T7901</strain>
    </source>
</reference>
<organism evidence="1 2">
    <name type="scientific">Teredinibacter turnerae (strain ATCC 39867 / T7901)</name>
    <dbReference type="NCBI Taxonomy" id="377629"/>
    <lineage>
        <taxon>Bacteria</taxon>
        <taxon>Pseudomonadati</taxon>
        <taxon>Pseudomonadota</taxon>
        <taxon>Gammaproteobacteria</taxon>
        <taxon>Cellvibrionales</taxon>
        <taxon>Cellvibrionaceae</taxon>
        <taxon>Teredinibacter</taxon>
    </lineage>
</organism>
<dbReference type="EMBL" id="CP001614">
    <property type="protein sequence ID" value="ACR12008.1"/>
    <property type="molecule type" value="Genomic_DNA"/>
</dbReference>
<dbReference type="AlphaFoldDB" id="C5BN26"/>
<protein>
    <submittedName>
        <fullName evidence="1">Uncharacterized protein</fullName>
    </submittedName>
</protein>
<name>C5BN26_TERTT</name>
<dbReference type="Proteomes" id="UP000009080">
    <property type="component" value="Chromosome"/>
</dbReference>
<gene>
    <name evidence="1" type="ordered locus">TERTU_0522</name>
</gene>
<sequence length="48" mass="5842">MAHFLVIKIAAILIHLRHNFFIWHNHFKKNGAKYFYIFLVLKPYTKTP</sequence>